<accession>A0A0L8GKW5</accession>
<sequence length="101" mass="11684">MIDSEACLIADEYHKSYRGSKILNGCASQRKYVIFTHPSLYKMRVMCVVGREPGELIPVINTRLKAEFQLDLKVQNNILPILYGYTYKFQCNNITLTYSKI</sequence>
<gene>
    <name evidence="1" type="ORF">OCBIM_22031877mg</name>
</gene>
<dbReference type="EMBL" id="KQ421370">
    <property type="protein sequence ID" value="KOF77626.1"/>
    <property type="molecule type" value="Genomic_DNA"/>
</dbReference>
<dbReference type="AlphaFoldDB" id="A0A0L8GKW5"/>
<reference evidence="1" key="1">
    <citation type="submission" date="2015-07" db="EMBL/GenBank/DDBJ databases">
        <title>MeaNS - Measles Nucleotide Surveillance Program.</title>
        <authorList>
            <person name="Tran T."/>
            <person name="Druce J."/>
        </authorList>
    </citation>
    <scope>NUCLEOTIDE SEQUENCE</scope>
    <source>
        <strain evidence="1">UCB-OBI-ISO-001</strain>
        <tissue evidence="1">Gonad</tissue>
    </source>
</reference>
<evidence type="ECO:0000313" key="1">
    <source>
        <dbReference type="EMBL" id="KOF77626.1"/>
    </source>
</evidence>
<name>A0A0L8GKW5_OCTBM</name>
<protein>
    <submittedName>
        <fullName evidence="1">Uncharacterized protein</fullName>
    </submittedName>
</protein>
<proteinExistence type="predicted"/>
<organism evidence="1">
    <name type="scientific">Octopus bimaculoides</name>
    <name type="common">California two-spotted octopus</name>
    <dbReference type="NCBI Taxonomy" id="37653"/>
    <lineage>
        <taxon>Eukaryota</taxon>
        <taxon>Metazoa</taxon>
        <taxon>Spiralia</taxon>
        <taxon>Lophotrochozoa</taxon>
        <taxon>Mollusca</taxon>
        <taxon>Cephalopoda</taxon>
        <taxon>Coleoidea</taxon>
        <taxon>Octopodiformes</taxon>
        <taxon>Octopoda</taxon>
        <taxon>Incirrata</taxon>
        <taxon>Octopodidae</taxon>
        <taxon>Octopus</taxon>
    </lineage>
</organism>